<organism evidence="2 3">
    <name type="scientific">Methanolapillus africanus</name>
    <dbReference type="NCBI Taxonomy" id="3028297"/>
    <lineage>
        <taxon>Archaea</taxon>
        <taxon>Methanobacteriati</taxon>
        <taxon>Methanobacteriota</taxon>
        <taxon>Stenosarchaea group</taxon>
        <taxon>Methanomicrobia</taxon>
        <taxon>Methanosarcinales</taxon>
        <taxon>Methanosarcinaceae</taxon>
        <taxon>Methanolapillus</taxon>
    </lineage>
</organism>
<dbReference type="RefSeq" id="WP_338099943.1">
    <property type="nucleotide sequence ID" value="NZ_JAWDKD010000020.1"/>
</dbReference>
<name>A0AAE4SDG0_9EURY</name>
<evidence type="ECO:0000313" key="3">
    <source>
        <dbReference type="Proteomes" id="UP001271789"/>
    </source>
</evidence>
<dbReference type="AlphaFoldDB" id="A0AAE4SDG0"/>
<comment type="caution">
    <text evidence="2">The sequence shown here is derived from an EMBL/GenBank/DDBJ whole genome shotgun (WGS) entry which is preliminary data.</text>
</comment>
<gene>
    <name evidence="2" type="ORF">MsAg5_14060</name>
</gene>
<feature type="domain" description="Antitoxin SocA-like Panacea" evidence="1">
    <location>
        <begin position="27"/>
        <end position="117"/>
    </location>
</feature>
<dbReference type="InterPro" id="IPR025272">
    <property type="entry name" value="SocA_Panacea"/>
</dbReference>
<dbReference type="Pfam" id="PF13274">
    <property type="entry name" value="SocA_Panacea"/>
    <property type="match status" value="1"/>
</dbReference>
<reference evidence="2" key="1">
    <citation type="submission" date="2023-06" db="EMBL/GenBank/DDBJ databases">
        <title>Genome sequence of Methanosarcinaceae archaeon Ag5.</title>
        <authorList>
            <person name="Protasov E."/>
            <person name="Platt K."/>
            <person name="Poehlein A."/>
            <person name="Daniel R."/>
            <person name="Brune A."/>
        </authorList>
    </citation>
    <scope>NUCLEOTIDE SEQUENCE</scope>
    <source>
        <strain evidence="2">Ag5</strain>
    </source>
</reference>
<sequence length="153" mass="18505">MNKNIQFDIMDVADWFLNKCPVQHKRLQKLCYYAVAWHYALLDRPLCRRDEFQAWVHGPVNSILYSKYKNYVWTPIPQLFGKKDFGESEDVFELVWDTYKDLSGYDLEFLTHDEDPWIIAREGLEEYEPSENIISIDDMKKFYRRVYEEAQND</sequence>
<proteinExistence type="predicted"/>
<dbReference type="Proteomes" id="UP001271789">
    <property type="component" value="Unassembled WGS sequence"/>
</dbReference>
<dbReference type="EMBL" id="JAWDKD010000020">
    <property type="protein sequence ID" value="MDV0447506.1"/>
    <property type="molecule type" value="Genomic_DNA"/>
</dbReference>
<evidence type="ECO:0000259" key="1">
    <source>
        <dbReference type="Pfam" id="PF13274"/>
    </source>
</evidence>
<protein>
    <recommendedName>
        <fullName evidence="1">Antitoxin SocA-like Panacea domain-containing protein</fullName>
    </recommendedName>
</protein>
<accession>A0AAE4SDG0</accession>
<evidence type="ECO:0000313" key="2">
    <source>
        <dbReference type="EMBL" id="MDV0447506.1"/>
    </source>
</evidence>
<keyword evidence="3" id="KW-1185">Reference proteome</keyword>